<evidence type="ECO:0000313" key="1">
    <source>
        <dbReference type="EMBL" id="TNJ64828.1"/>
    </source>
</evidence>
<keyword evidence="2" id="KW-1185">Reference proteome</keyword>
<dbReference type="AlphaFoldDB" id="A0A5C4T717"/>
<evidence type="ECO:0000313" key="2">
    <source>
        <dbReference type="Proteomes" id="UP000307943"/>
    </source>
</evidence>
<comment type="caution">
    <text evidence="1">The sequence shown here is derived from an EMBL/GenBank/DDBJ whole genome shotgun (WGS) entry which is preliminary data.</text>
</comment>
<dbReference type="EMBL" id="VDCQ01000025">
    <property type="protein sequence ID" value="TNJ64828.1"/>
    <property type="molecule type" value="Genomic_DNA"/>
</dbReference>
<dbReference type="Proteomes" id="UP000307943">
    <property type="component" value="Unassembled WGS sequence"/>
</dbReference>
<dbReference type="RefSeq" id="WP_139603702.1">
    <property type="nucleotide sequence ID" value="NZ_VDCQ01000025.1"/>
</dbReference>
<proteinExistence type="predicted"/>
<reference evidence="1 2" key="1">
    <citation type="submission" date="2019-05" db="EMBL/GenBank/DDBJ databases">
        <title>We sequenced the genome of Paenibacillus hemerocallicola KCTC 33185 for further insight into its adaptation and study the phylogeny of Paenibacillus.</title>
        <authorList>
            <person name="Narsing Rao M.P."/>
        </authorList>
    </citation>
    <scope>NUCLEOTIDE SEQUENCE [LARGE SCALE GENOMIC DNA]</scope>
    <source>
        <strain evidence="1 2">KCTC 33185</strain>
    </source>
</reference>
<gene>
    <name evidence="1" type="ORF">FE784_18450</name>
</gene>
<name>A0A5C4T717_9BACL</name>
<sequence length="199" mass="22945">MNRRISVTLLATLSLCLIITIAYSIADKKVTVKPVHASTWQIQHKNLEELESARDVGLIIEGTVTNNTNPRKIESQNSPVKYTAMLTEIKIDKIIKSDGKVVDQSKPLLILEPTYIEDNGLMPGKTEYPMFNYYKASPGNKYIFYLSWDEKQQAYWVYAGSQGRYNIDGKDQREKEIETTQENYRNLKISVLEKYRLTK</sequence>
<protein>
    <submittedName>
        <fullName evidence="1">Uncharacterized protein</fullName>
    </submittedName>
</protein>
<dbReference type="OrthoDB" id="2611907at2"/>
<accession>A0A5C4T717</accession>
<organism evidence="1 2">
    <name type="scientific">Paenibacillus hemerocallicola</name>
    <dbReference type="NCBI Taxonomy" id="1172614"/>
    <lineage>
        <taxon>Bacteria</taxon>
        <taxon>Bacillati</taxon>
        <taxon>Bacillota</taxon>
        <taxon>Bacilli</taxon>
        <taxon>Bacillales</taxon>
        <taxon>Paenibacillaceae</taxon>
        <taxon>Paenibacillus</taxon>
    </lineage>
</organism>